<dbReference type="AlphaFoldDB" id="A0A9W8AMV3"/>
<keyword evidence="8" id="KW-1185">Reference proteome</keyword>
<evidence type="ECO:0000256" key="3">
    <source>
        <dbReference type="ARBA" id="ARBA00022448"/>
    </source>
</evidence>
<accession>A0A9W8AMV3</accession>
<dbReference type="GO" id="GO:0005634">
    <property type="term" value="C:nucleus"/>
    <property type="evidence" value="ECO:0007669"/>
    <property type="project" value="UniProtKB-SubCell"/>
</dbReference>
<dbReference type="GO" id="GO:0042254">
    <property type="term" value="P:ribosome biogenesis"/>
    <property type="evidence" value="ECO:0007669"/>
    <property type="project" value="UniProtKB-KW"/>
</dbReference>
<feature type="non-terminal residue" evidence="7">
    <location>
        <position position="1"/>
    </location>
</feature>
<dbReference type="EMBL" id="JANBPY010001088">
    <property type="protein sequence ID" value="KAJ1961682.1"/>
    <property type="molecule type" value="Genomic_DNA"/>
</dbReference>
<organism evidence="7 8">
    <name type="scientific">Dispira parvispora</name>
    <dbReference type="NCBI Taxonomy" id="1520584"/>
    <lineage>
        <taxon>Eukaryota</taxon>
        <taxon>Fungi</taxon>
        <taxon>Fungi incertae sedis</taxon>
        <taxon>Zoopagomycota</taxon>
        <taxon>Kickxellomycotina</taxon>
        <taxon>Dimargaritomycetes</taxon>
        <taxon>Dimargaritales</taxon>
        <taxon>Dimargaritaceae</taxon>
        <taxon>Dispira</taxon>
    </lineage>
</organism>
<dbReference type="GO" id="GO:0005737">
    <property type="term" value="C:cytoplasm"/>
    <property type="evidence" value="ECO:0007669"/>
    <property type="project" value="UniProtKB-SubCell"/>
</dbReference>
<dbReference type="Proteomes" id="UP001150925">
    <property type="component" value="Unassembled WGS sequence"/>
</dbReference>
<gene>
    <name evidence="7" type="ORF">IWQ62_003783</name>
</gene>
<evidence type="ECO:0000256" key="4">
    <source>
        <dbReference type="ARBA" id="ARBA00022490"/>
    </source>
</evidence>
<evidence type="ECO:0000256" key="2">
    <source>
        <dbReference type="ARBA" id="ARBA00004496"/>
    </source>
</evidence>
<evidence type="ECO:0000313" key="7">
    <source>
        <dbReference type="EMBL" id="KAJ1961682.1"/>
    </source>
</evidence>
<keyword evidence="6" id="KW-0539">Nucleus</keyword>
<name>A0A9W8AMV3_9FUNG</name>
<comment type="subcellular location">
    <subcellularLocation>
        <location evidence="2">Cytoplasm</location>
    </subcellularLocation>
    <subcellularLocation>
        <location evidence="1">Nucleus</location>
    </subcellularLocation>
</comment>
<proteinExistence type="predicted"/>
<evidence type="ECO:0000256" key="1">
    <source>
        <dbReference type="ARBA" id="ARBA00004123"/>
    </source>
</evidence>
<dbReference type="InterPro" id="IPR022784">
    <property type="entry name" value="Ribosome_bgen_Alb1"/>
</dbReference>
<evidence type="ECO:0000256" key="5">
    <source>
        <dbReference type="ARBA" id="ARBA00022517"/>
    </source>
</evidence>
<keyword evidence="5" id="KW-0690">Ribosome biogenesis</keyword>
<protein>
    <submittedName>
        <fullName evidence="7">Uncharacterized protein</fullName>
    </submittedName>
</protein>
<comment type="caution">
    <text evidence="7">The sequence shown here is derived from an EMBL/GenBank/DDBJ whole genome shotgun (WGS) entry which is preliminary data.</text>
</comment>
<reference evidence="7" key="1">
    <citation type="submission" date="2022-07" db="EMBL/GenBank/DDBJ databases">
        <title>Phylogenomic reconstructions and comparative analyses of Kickxellomycotina fungi.</title>
        <authorList>
            <person name="Reynolds N.K."/>
            <person name="Stajich J.E."/>
            <person name="Barry K."/>
            <person name="Grigoriev I.V."/>
            <person name="Crous P."/>
            <person name="Smith M.E."/>
        </authorList>
    </citation>
    <scope>NUCLEOTIDE SEQUENCE</scope>
    <source>
        <strain evidence="7">RSA 1196</strain>
    </source>
</reference>
<keyword evidence="4" id="KW-0963">Cytoplasm</keyword>
<dbReference type="Pfam" id="PF09135">
    <property type="entry name" value="Alb1"/>
    <property type="match status" value="1"/>
</dbReference>
<keyword evidence="3" id="KW-0813">Transport</keyword>
<evidence type="ECO:0000256" key="6">
    <source>
        <dbReference type="ARBA" id="ARBA00023242"/>
    </source>
</evidence>
<evidence type="ECO:0000313" key="8">
    <source>
        <dbReference type="Proteomes" id="UP001150925"/>
    </source>
</evidence>
<sequence>KKPVKLSAKARKRKEMMKEKALAIEDKLQKKRLESTVRSEKNTTRKALWE</sequence>